<dbReference type="Pfam" id="PF00856">
    <property type="entry name" value="SET"/>
    <property type="match status" value="1"/>
</dbReference>
<evidence type="ECO:0000256" key="5">
    <source>
        <dbReference type="ARBA" id="ARBA00022691"/>
    </source>
</evidence>
<name>A0A0G1X7M1_9BACT</name>
<dbReference type="GO" id="GO:0005694">
    <property type="term" value="C:chromosome"/>
    <property type="evidence" value="ECO:0007669"/>
    <property type="project" value="UniProtKB-SubCell"/>
</dbReference>
<keyword evidence="3" id="KW-0489">Methyltransferase</keyword>
<protein>
    <submittedName>
        <fullName evidence="7">SET domain-containing protein</fullName>
    </submittedName>
</protein>
<dbReference type="SUPFAM" id="SSF82199">
    <property type="entry name" value="SET domain"/>
    <property type="match status" value="1"/>
</dbReference>
<dbReference type="GO" id="GO:0008168">
    <property type="term" value="F:methyltransferase activity"/>
    <property type="evidence" value="ECO:0007669"/>
    <property type="project" value="UniProtKB-KW"/>
</dbReference>
<reference evidence="7 8" key="1">
    <citation type="journal article" date="2015" name="Nature">
        <title>rRNA introns, odd ribosomes, and small enigmatic genomes across a large radiation of phyla.</title>
        <authorList>
            <person name="Brown C.T."/>
            <person name="Hug L.A."/>
            <person name="Thomas B.C."/>
            <person name="Sharon I."/>
            <person name="Castelle C.J."/>
            <person name="Singh A."/>
            <person name="Wilkins M.J."/>
            <person name="Williams K.H."/>
            <person name="Banfield J.F."/>
        </authorList>
    </citation>
    <scope>NUCLEOTIDE SEQUENCE [LARGE SCALE GENOMIC DNA]</scope>
</reference>
<proteinExistence type="predicted"/>
<sequence length="160" mass="17998">MLYPLPLSKESGKGYTRATMRRAIIQVRYAIQKSHPGLGHGLFAIQAIPKGDFIIEYTGTKIPTEVADALPTRYLFEIDRNWTIDGSVRANIARYINHSCESNCEANIVDGRILISAARDIEKGEELTFDYGKEYFDEFIKPTGCKCAKCARFVETVVAR</sequence>
<dbReference type="GO" id="GO:0032259">
    <property type="term" value="P:methylation"/>
    <property type="evidence" value="ECO:0007669"/>
    <property type="project" value="UniProtKB-KW"/>
</dbReference>
<accession>A0A0G1X7M1</accession>
<evidence type="ECO:0000259" key="6">
    <source>
        <dbReference type="PROSITE" id="PS50280"/>
    </source>
</evidence>
<comment type="caution">
    <text evidence="7">The sequence shown here is derived from an EMBL/GenBank/DDBJ whole genome shotgun (WGS) entry which is preliminary data.</text>
</comment>
<evidence type="ECO:0000313" key="7">
    <source>
        <dbReference type="EMBL" id="KKW27016.1"/>
    </source>
</evidence>
<dbReference type="PANTHER" id="PTHR22884">
    <property type="entry name" value="SET DOMAIN PROTEINS"/>
    <property type="match status" value="1"/>
</dbReference>
<dbReference type="EMBL" id="LCRA01000019">
    <property type="protein sequence ID" value="KKW27016.1"/>
    <property type="molecule type" value="Genomic_DNA"/>
</dbReference>
<dbReference type="Gene3D" id="2.170.270.10">
    <property type="entry name" value="SET domain"/>
    <property type="match status" value="1"/>
</dbReference>
<evidence type="ECO:0000256" key="3">
    <source>
        <dbReference type="ARBA" id="ARBA00022603"/>
    </source>
</evidence>
<keyword evidence="4" id="KW-0808">Transferase</keyword>
<dbReference type="InterPro" id="IPR001214">
    <property type="entry name" value="SET_dom"/>
</dbReference>
<evidence type="ECO:0000313" key="8">
    <source>
        <dbReference type="Proteomes" id="UP000034185"/>
    </source>
</evidence>
<keyword evidence="5" id="KW-0949">S-adenosyl-L-methionine</keyword>
<evidence type="ECO:0000256" key="2">
    <source>
        <dbReference type="ARBA" id="ARBA00022454"/>
    </source>
</evidence>
<keyword evidence="2" id="KW-0158">Chromosome</keyword>
<dbReference type="PROSITE" id="PS50280">
    <property type="entry name" value="SET"/>
    <property type="match status" value="1"/>
</dbReference>
<evidence type="ECO:0000256" key="4">
    <source>
        <dbReference type="ARBA" id="ARBA00022679"/>
    </source>
</evidence>
<organism evidence="7 8">
    <name type="scientific">Candidatus Kaiserbacteria bacterium GW2011_GWB1_52_6</name>
    <dbReference type="NCBI Taxonomy" id="1618674"/>
    <lineage>
        <taxon>Bacteria</taxon>
        <taxon>Candidatus Kaiseribacteriota</taxon>
    </lineage>
</organism>
<evidence type="ECO:0000256" key="1">
    <source>
        <dbReference type="ARBA" id="ARBA00004286"/>
    </source>
</evidence>
<dbReference type="InterPro" id="IPR046341">
    <property type="entry name" value="SET_dom_sf"/>
</dbReference>
<dbReference type="AlphaFoldDB" id="A0A0G1X7M1"/>
<dbReference type="InterPro" id="IPR050777">
    <property type="entry name" value="SET2_Histone-Lys_MeTrsfase"/>
</dbReference>
<feature type="domain" description="SET" evidence="6">
    <location>
        <begin position="23"/>
        <end position="132"/>
    </location>
</feature>
<comment type="subcellular location">
    <subcellularLocation>
        <location evidence="1">Chromosome</location>
    </subcellularLocation>
</comment>
<dbReference type="Proteomes" id="UP000034185">
    <property type="component" value="Unassembled WGS sequence"/>
</dbReference>
<gene>
    <name evidence="7" type="ORF">UY70_C0019G0011</name>
</gene>
<dbReference type="SMART" id="SM00317">
    <property type="entry name" value="SET"/>
    <property type="match status" value="1"/>
</dbReference>